<dbReference type="AlphaFoldDB" id="J3MFJ9"/>
<sequence>MAVALSLRQFPALLQTTSHSPSLARIRNSSLFSCSSSLPPSPPALHSRKASAAAAAATGPFAVTPAWMRHPSVALPQSSYAATLSMAVPVTVIPGAALADPDDAGHNAAGEDGAAAAMADDGKSK</sequence>
<evidence type="ECO:0000313" key="3">
    <source>
        <dbReference type="Proteomes" id="UP000006038"/>
    </source>
</evidence>
<feature type="compositionally biased region" description="Low complexity" evidence="1">
    <location>
        <begin position="106"/>
        <end position="119"/>
    </location>
</feature>
<dbReference type="Proteomes" id="UP000006038">
    <property type="component" value="Chromosome 6"/>
</dbReference>
<proteinExistence type="predicted"/>
<dbReference type="EnsemblPlants" id="OB06G27930.1">
    <property type="protein sequence ID" value="OB06G27930.1"/>
    <property type="gene ID" value="OB06G27930"/>
</dbReference>
<name>J3MFJ9_ORYBR</name>
<dbReference type="HOGENOM" id="CLU_1996140_0_0_1"/>
<feature type="region of interest" description="Disordered" evidence="1">
    <location>
        <begin position="99"/>
        <end position="125"/>
    </location>
</feature>
<evidence type="ECO:0000256" key="1">
    <source>
        <dbReference type="SAM" id="MobiDB-lite"/>
    </source>
</evidence>
<accession>J3MFJ9</accession>
<reference evidence="2" key="1">
    <citation type="journal article" date="2013" name="Nat. Commun.">
        <title>Whole-genome sequencing of Oryza brachyantha reveals mechanisms underlying Oryza genome evolution.</title>
        <authorList>
            <person name="Chen J."/>
            <person name="Huang Q."/>
            <person name="Gao D."/>
            <person name="Wang J."/>
            <person name="Lang Y."/>
            <person name="Liu T."/>
            <person name="Li B."/>
            <person name="Bai Z."/>
            <person name="Luis Goicoechea J."/>
            <person name="Liang C."/>
            <person name="Chen C."/>
            <person name="Zhang W."/>
            <person name="Sun S."/>
            <person name="Liao Y."/>
            <person name="Zhang X."/>
            <person name="Yang L."/>
            <person name="Song C."/>
            <person name="Wang M."/>
            <person name="Shi J."/>
            <person name="Liu G."/>
            <person name="Liu J."/>
            <person name="Zhou H."/>
            <person name="Zhou W."/>
            <person name="Yu Q."/>
            <person name="An N."/>
            <person name="Chen Y."/>
            <person name="Cai Q."/>
            <person name="Wang B."/>
            <person name="Liu B."/>
            <person name="Min J."/>
            <person name="Huang Y."/>
            <person name="Wu H."/>
            <person name="Li Z."/>
            <person name="Zhang Y."/>
            <person name="Yin Y."/>
            <person name="Song W."/>
            <person name="Jiang J."/>
            <person name="Jackson S.A."/>
            <person name="Wing R.A."/>
            <person name="Wang J."/>
            <person name="Chen M."/>
        </authorList>
    </citation>
    <scope>NUCLEOTIDE SEQUENCE [LARGE SCALE GENOMIC DNA]</scope>
    <source>
        <strain evidence="2">cv. IRGC 101232</strain>
    </source>
</reference>
<dbReference type="Gramene" id="OB06G27930.1">
    <property type="protein sequence ID" value="OB06G27930.1"/>
    <property type="gene ID" value="OB06G27930"/>
</dbReference>
<organism evidence="2">
    <name type="scientific">Oryza brachyantha</name>
    <name type="common">malo sina</name>
    <dbReference type="NCBI Taxonomy" id="4533"/>
    <lineage>
        <taxon>Eukaryota</taxon>
        <taxon>Viridiplantae</taxon>
        <taxon>Streptophyta</taxon>
        <taxon>Embryophyta</taxon>
        <taxon>Tracheophyta</taxon>
        <taxon>Spermatophyta</taxon>
        <taxon>Magnoliopsida</taxon>
        <taxon>Liliopsida</taxon>
        <taxon>Poales</taxon>
        <taxon>Poaceae</taxon>
        <taxon>BOP clade</taxon>
        <taxon>Oryzoideae</taxon>
        <taxon>Oryzeae</taxon>
        <taxon>Oryzinae</taxon>
        <taxon>Oryza</taxon>
    </lineage>
</organism>
<reference evidence="2" key="2">
    <citation type="submission" date="2013-04" db="UniProtKB">
        <authorList>
            <consortium name="EnsemblPlants"/>
        </authorList>
    </citation>
    <scope>IDENTIFICATION</scope>
</reference>
<protein>
    <submittedName>
        <fullName evidence="2">Uncharacterized protein</fullName>
    </submittedName>
</protein>
<evidence type="ECO:0000313" key="2">
    <source>
        <dbReference type="EnsemblPlants" id="OB06G27930.1"/>
    </source>
</evidence>
<keyword evidence="3" id="KW-1185">Reference proteome</keyword>